<dbReference type="GO" id="GO:0003677">
    <property type="term" value="F:DNA binding"/>
    <property type="evidence" value="ECO:0007669"/>
    <property type="project" value="InterPro"/>
</dbReference>
<dbReference type="SUPFAM" id="SSF47413">
    <property type="entry name" value="lambda repressor-like DNA-binding domains"/>
    <property type="match status" value="1"/>
</dbReference>
<organism evidence="2 3">
    <name type="scientific">Leucobacter ruminantium</name>
    <dbReference type="NCBI Taxonomy" id="1289170"/>
    <lineage>
        <taxon>Bacteria</taxon>
        <taxon>Bacillati</taxon>
        <taxon>Actinomycetota</taxon>
        <taxon>Actinomycetes</taxon>
        <taxon>Micrococcales</taxon>
        <taxon>Microbacteriaceae</taxon>
        <taxon>Leucobacter</taxon>
    </lineage>
</organism>
<keyword evidence="1" id="KW-0812">Transmembrane</keyword>
<dbReference type="EMBL" id="JAGDYL010000010">
    <property type="protein sequence ID" value="MBO1805224.1"/>
    <property type="molecule type" value="Genomic_DNA"/>
</dbReference>
<comment type="caution">
    <text evidence="2">The sequence shown here is derived from an EMBL/GenBank/DDBJ whole genome shotgun (WGS) entry which is preliminary data.</text>
</comment>
<feature type="transmembrane region" description="Helical" evidence="1">
    <location>
        <begin position="114"/>
        <end position="135"/>
    </location>
</feature>
<dbReference type="RefSeq" id="WP_208045701.1">
    <property type="nucleotide sequence ID" value="NZ_JAGDYL010000010.1"/>
</dbReference>
<evidence type="ECO:0000313" key="3">
    <source>
        <dbReference type="Proteomes" id="UP000664398"/>
    </source>
</evidence>
<dbReference type="Proteomes" id="UP000664398">
    <property type="component" value="Unassembled WGS sequence"/>
</dbReference>
<accession>A0A939RZ83</accession>
<evidence type="ECO:0000313" key="2">
    <source>
        <dbReference type="EMBL" id="MBO1805224.1"/>
    </source>
</evidence>
<sequence>MSDTAVKDEGGVRESGPDSVQEFASALRDLRRTAGNPTLAALSTRTGISKSVISVAFSGNALPTENTVLKLVTELGGNQLEWRLRRNALDPRSTSSVADLEEVRRRRFSPTQTAVIAITAALVSAVATSLVWGVLGGGASRSAGPPENAEGPYLAAANGVDPMRTKCKDDAVIAASEARLDNQVHVQLLYSNDCLAVWGRVTRYDGKTDGNTMTMRIWPMDDPDSERNQSRTDINLQSLYTPMIIEPDVSARICGQATVTVDGRTEDLGPKLCV</sequence>
<keyword evidence="3" id="KW-1185">Reference proteome</keyword>
<dbReference type="InterPro" id="IPR001387">
    <property type="entry name" value="Cro/C1-type_HTH"/>
</dbReference>
<name>A0A939RZ83_9MICO</name>
<evidence type="ECO:0000256" key="1">
    <source>
        <dbReference type="SAM" id="Phobius"/>
    </source>
</evidence>
<dbReference type="Pfam" id="PF10901">
    <property type="entry name" value="DUF2690"/>
    <property type="match status" value="1"/>
</dbReference>
<dbReference type="CDD" id="cd00093">
    <property type="entry name" value="HTH_XRE"/>
    <property type="match status" value="1"/>
</dbReference>
<gene>
    <name evidence="2" type="ORF">J4H91_07810</name>
</gene>
<protein>
    <submittedName>
        <fullName evidence="2">DUF2690 domain-containing protein</fullName>
    </submittedName>
</protein>
<keyword evidence="1" id="KW-0472">Membrane</keyword>
<dbReference type="InterPro" id="IPR021224">
    <property type="entry name" value="DUF2690"/>
</dbReference>
<reference evidence="2" key="1">
    <citation type="submission" date="2021-03" db="EMBL/GenBank/DDBJ databases">
        <title>Leucobacter chromiisoli sp. nov., isolated from chromium-containing soil of chemical plant.</title>
        <authorList>
            <person name="Xu Z."/>
        </authorList>
    </citation>
    <scope>NUCLEOTIDE SEQUENCE</scope>
    <source>
        <strain evidence="2">A2</strain>
    </source>
</reference>
<dbReference type="InterPro" id="IPR010982">
    <property type="entry name" value="Lambda_DNA-bd_dom_sf"/>
</dbReference>
<dbReference type="AlphaFoldDB" id="A0A939RZ83"/>
<keyword evidence="1" id="KW-1133">Transmembrane helix</keyword>
<proteinExistence type="predicted"/>